<dbReference type="InterPro" id="IPR001611">
    <property type="entry name" value="Leu-rich_rpt"/>
</dbReference>
<dbReference type="SMART" id="SM00365">
    <property type="entry name" value="LRR_SD22"/>
    <property type="match status" value="5"/>
</dbReference>
<dbReference type="InterPro" id="IPR025875">
    <property type="entry name" value="Leu-rich_rpt_4"/>
</dbReference>
<accession>A0A2J8NQT4</accession>
<dbReference type="InterPro" id="IPR032675">
    <property type="entry name" value="LRR_dom_sf"/>
</dbReference>
<dbReference type="AlphaFoldDB" id="A0A2J8NQT4"/>
<dbReference type="EMBL" id="NBAG03000224">
    <property type="protein sequence ID" value="PNI74108.1"/>
    <property type="molecule type" value="Genomic_DNA"/>
</dbReference>
<dbReference type="PROSITE" id="PS51450">
    <property type="entry name" value="LRR"/>
    <property type="match status" value="5"/>
</dbReference>
<dbReference type="Gene3D" id="3.80.10.10">
    <property type="entry name" value="Ribonuclease Inhibitor"/>
    <property type="match status" value="1"/>
</dbReference>
<dbReference type="Proteomes" id="UP000236370">
    <property type="component" value="Unassembled WGS sequence"/>
</dbReference>
<gene>
    <name evidence="3" type="ORF">CK820_G0008161</name>
</gene>
<dbReference type="FunFam" id="3.80.10.10:FF:000323">
    <property type="entry name" value="Leucine-rich repeat-containing protein 49 isoform 1"/>
    <property type="match status" value="1"/>
</dbReference>
<keyword evidence="2" id="KW-0677">Repeat</keyword>
<organism evidence="3 4">
    <name type="scientific">Pan troglodytes</name>
    <name type="common">Chimpanzee</name>
    <dbReference type="NCBI Taxonomy" id="9598"/>
    <lineage>
        <taxon>Eukaryota</taxon>
        <taxon>Metazoa</taxon>
        <taxon>Chordata</taxon>
        <taxon>Craniata</taxon>
        <taxon>Vertebrata</taxon>
        <taxon>Euteleostomi</taxon>
        <taxon>Mammalia</taxon>
        <taxon>Eutheria</taxon>
        <taxon>Euarchontoglires</taxon>
        <taxon>Primates</taxon>
        <taxon>Haplorrhini</taxon>
        <taxon>Catarrhini</taxon>
        <taxon>Hominidae</taxon>
        <taxon>Pan</taxon>
    </lineage>
</organism>
<name>A0A2J8NQT4_PANTR</name>
<comment type="caution">
    <text evidence="3">The sequence shown here is derived from an EMBL/GenBank/DDBJ whole genome shotgun (WGS) entry which is preliminary data.</text>
</comment>
<dbReference type="InterPro" id="IPR003591">
    <property type="entry name" value="Leu-rich_rpt_typical-subtyp"/>
</dbReference>
<proteinExistence type="predicted"/>
<dbReference type="Pfam" id="PF12799">
    <property type="entry name" value="LRR_4"/>
    <property type="match status" value="2"/>
</dbReference>
<feature type="non-terminal residue" evidence="3">
    <location>
        <position position="279"/>
    </location>
</feature>
<protein>
    <submittedName>
        <fullName evidence="3">LRRC49 isoform 22</fullName>
    </submittedName>
</protein>
<reference evidence="3 4" key="1">
    <citation type="submission" date="2017-12" db="EMBL/GenBank/DDBJ databases">
        <title>High-resolution comparative analysis of great ape genomes.</title>
        <authorList>
            <person name="Pollen A."/>
            <person name="Hastie A."/>
            <person name="Hormozdiari F."/>
            <person name="Dougherty M."/>
            <person name="Liu R."/>
            <person name="Chaisson M."/>
            <person name="Hoppe E."/>
            <person name="Hill C."/>
            <person name="Pang A."/>
            <person name="Hillier L."/>
            <person name="Baker C."/>
            <person name="Armstrong J."/>
            <person name="Shendure J."/>
            <person name="Paten B."/>
            <person name="Wilson R."/>
            <person name="Chao H."/>
            <person name="Schneider V."/>
            <person name="Ventura M."/>
            <person name="Kronenberg Z."/>
            <person name="Murali S."/>
            <person name="Gordon D."/>
            <person name="Cantsilieris S."/>
            <person name="Munson K."/>
            <person name="Nelson B."/>
            <person name="Raja A."/>
            <person name="Underwood J."/>
            <person name="Diekhans M."/>
            <person name="Fiddes I."/>
            <person name="Haussler D."/>
            <person name="Eichler E."/>
        </authorList>
    </citation>
    <scope>NUCLEOTIDE SEQUENCE [LARGE SCALE GENOMIC DNA]</scope>
    <source>
        <strain evidence="3">Yerkes chimp pedigree #C0471</strain>
    </source>
</reference>
<dbReference type="InterPro" id="IPR050576">
    <property type="entry name" value="Cilia_flagella_integrity"/>
</dbReference>
<dbReference type="PANTHER" id="PTHR45973">
    <property type="entry name" value="PROTEIN PHOSPHATASE 1 REGULATORY SUBUNIT SDS22-RELATED"/>
    <property type="match status" value="1"/>
</dbReference>
<evidence type="ECO:0000313" key="3">
    <source>
        <dbReference type="EMBL" id="PNI74108.1"/>
    </source>
</evidence>
<dbReference type="PANTHER" id="PTHR45973:SF8">
    <property type="entry name" value="LEUCINE-RICH REPEAT-CONTAINING PROTEIN 49"/>
    <property type="match status" value="1"/>
</dbReference>
<dbReference type="SMART" id="SM00369">
    <property type="entry name" value="LRR_TYP"/>
    <property type="match status" value="3"/>
</dbReference>
<keyword evidence="1" id="KW-0433">Leucine-rich repeat</keyword>
<evidence type="ECO:0000256" key="2">
    <source>
        <dbReference type="ARBA" id="ARBA00022737"/>
    </source>
</evidence>
<sequence>MIPGKYRSVSGRAANNVNCGLHLVIQTSSLPEKNKVEFKLNKDTSSFPGRLLQHDLERNYSSRQELYGLEMKTATRSLSAFGDSSIKTPSKSRIQQGCHSAGPNISGDHINLVSSSLSSFPILQRSSEEKILYSDRLSLERQKLTVCPIINGEDHLRLLNFQHNFITRIQNISNLQKLISLDLYDNQIEEISGLSTLRCLRVLLLGKNRIKKISNLENLKSLDVLDLHGNQITKIENINHLCELRVLNLARNFLSHVDNLNGLDSLTELNLRHNQITFV</sequence>
<evidence type="ECO:0000256" key="1">
    <source>
        <dbReference type="ARBA" id="ARBA00022614"/>
    </source>
</evidence>
<dbReference type="SUPFAM" id="SSF52058">
    <property type="entry name" value="L domain-like"/>
    <property type="match status" value="1"/>
</dbReference>
<evidence type="ECO:0000313" key="4">
    <source>
        <dbReference type="Proteomes" id="UP000236370"/>
    </source>
</evidence>